<protein>
    <recommendedName>
        <fullName evidence="4">SH3 domain-containing protein</fullName>
    </recommendedName>
</protein>
<evidence type="ECO:0000256" key="1">
    <source>
        <dbReference type="SAM" id="MobiDB-lite"/>
    </source>
</evidence>
<evidence type="ECO:0000313" key="3">
    <source>
        <dbReference type="Proteomes" id="UP000186106"/>
    </source>
</evidence>
<evidence type="ECO:0008006" key="4">
    <source>
        <dbReference type="Google" id="ProtNLM"/>
    </source>
</evidence>
<sequence>MNLLISILFFCFFEGISSSSLLWITKESDHHGGKCTGSTYCTACSNCSRCGHCSGGGTCGVCKSNFSPTTIPSKRSPSKKSSSRSKSDSYYKPNSKGSSTKIPKSSIEDLSINLTLNSIIISNRATKIFEKQSFKSKIIETVSKNTSLIKISKNSSWYKVKVQKSGKVGYINSNDIQ</sequence>
<evidence type="ECO:0000313" key="2">
    <source>
        <dbReference type="EMBL" id="SIS32738.1"/>
    </source>
</evidence>
<dbReference type="STRING" id="112234.SAMN05421768_10326"/>
<proteinExistence type="predicted"/>
<organism evidence="2 3">
    <name type="scientific">Chryseobacterium joostei</name>
    <dbReference type="NCBI Taxonomy" id="112234"/>
    <lineage>
        <taxon>Bacteria</taxon>
        <taxon>Pseudomonadati</taxon>
        <taxon>Bacteroidota</taxon>
        <taxon>Flavobacteriia</taxon>
        <taxon>Flavobacteriales</taxon>
        <taxon>Weeksellaceae</taxon>
        <taxon>Chryseobacterium group</taxon>
        <taxon>Chryseobacterium</taxon>
    </lineage>
</organism>
<dbReference type="EMBL" id="FTNZ01000003">
    <property type="protein sequence ID" value="SIS32738.1"/>
    <property type="molecule type" value="Genomic_DNA"/>
</dbReference>
<dbReference type="Proteomes" id="UP000186106">
    <property type="component" value="Unassembled WGS sequence"/>
</dbReference>
<dbReference type="AlphaFoldDB" id="A0A1N7I6N3"/>
<reference evidence="2 3" key="1">
    <citation type="submission" date="2017-01" db="EMBL/GenBank/DDBJ databases">
        <authorList>
            <person name="Mah S.A."/>
            <person name="Swanson W.J."/>
            <person name="Moy G.W."/>
            <person name="Vacquier V.D."/>
        </authorList>
    </citation>
    <scope>NUCLEOTIDE SEQUENCE [LARGE SCALE GENOMIC DNA]</scope>
    <source>
        <strain evidence="2 3">DSM 16927</strain>
    </source>
</reference>
<accession>A0A1N7I6N3</accession>
<gene>
    <name evidence="2" type="ORF">SAMN05421768_10326</name>
</gene>
<name>A0A1N7I6N3_9FLAO</name>
<dbReference type="Gene3D" id="2.30.30.40">
    <property type="entry name" value="SH3 Domains"/>
    <property type="match status" value="1"/>
</dbReference>
<feature type="region of interest" description="Disordered" evidence="1">
    <location>
        <begin position="70"/>
        <end position="103"/>
    </location>
</feature>
<dbReference type="RefSeq" id="WP_123867400.1">
    <property type="nucleotide sequence ID" value="NZ_CP033926.1"/>
</dbReference>
<dbReference type="OrthoDB" id="1189825at2"/>